<dbReference type="Proteomes" id="UP001479520">
    <property type="component" value="Chromosome"/>
</dbReference>
<protein>
    <submittedName>
        <fullName evidence="3">LolA-related protein</fullName>
    </submittedName>
</protein>
<dbReference type="InterPro" id="IPR004564">
    <property type="entry name" value="OM_lipoprot_carrier_LolA-like"/>
</dbReference>
<reference evidence="3 4" key="1">
    <citation type="submission" date="2024-04" db="EMBL/GenBank/DDBJ databases">
        <title>Dissimilatory iodate-reducing microorganisms contribute to the enrichment of iodine in groundwater.</title>
        <authorList>
            <person name="Jiang Z."/>
        </authorList>
    </citation>
    <scope>NUCLEOTIDE SEQUENCE [LARGE SCALE GENOMIC DNA]</scope>
    <source>
        <strain evidence="3 4">NCP973</strain>
    </source>
</reference>
<sequence length="189" mass="20833">MKKLLTAGLFLALLGQSAWAAFDVGSLMADLARHPGGKAKFVETRFLAVLDKPLKATGEMTYIAPDRLEKRTLTPKPELMILDKDLLTLERDKQKLSINLASQPQALAFVDSIRGTLAGNRAALERNYLLHLAGTPDKWVLTMLPRDQQMASFVLRIVVSGSGSQMRSIEYLQADGDRSLLTIEPVDGR</sequence>
<dbReference type="Gene3D" id="2.50.20.10">
    <property type="entry name" value="Lipoprotein localisation LolA/LolB/LppX"/>
    <property type="match status" value="1"/>
</dbReference>
<gene>
    <name evidence="3" type="ORF">AADV58_01845</name>
</gene>
<dbReference type="CDD" id="cd16325">
    <property type="entry name" value="LolA"/>
    <property type="match status" value="1"/>
</dbReference>
<feature type="signal peptide" evidence="2">
    <location>
        <begin position="1"/>
        <end position="20"/>
    </location>
</feature>
<evidence type="ECO:0000313" key="3">
    <source>
        <dbReference type="EMBL" id="WZJ21913.1"/>
    </source>
</evidence>
<dbReference type="Pfam" id="PF19574">
    <property type="entry name" value="LolA_3"/>
    <property type="match status" value="1"/>
</dbReference>
<dbReference type="InterPro" id="IPR029046">
    <property type="entry name" value="LolA/LolB/LppX"/>
</dbReference>
<name>A0ABZ2XIA6_9RHOO</name>
<accession>A0ABZ2XIA6</accession>
<keyword evidence="4" id="KW-1185">Reference proteome</keyword>
<dbReference type="RefSeq" id="WP_341743928.1">
    <property type="nucleotide sequence ID" value="NZ_CP151406.1"/>
</dbReference>
<dbReference type="SUPFAM" id="SSF89392">
    <property type="entry name" value="Prokaryotic lipoproteins and lipoprotein localization factors"/>
    <property type="match status" value="1"/>
</dbReference>
<evidence type="ECO:0000313" key="4">
    <source>
        <dbReference type="Proteomes" id="UP001479520"/>
    </source>
</evidence>
<proteinExistence type="predicted"/>
<dbReference type="EMBL" id="CP151406">
    <property type="protein sequence ID" value="WZJ21913.1"/>
    <property type="molecule type" value="Genomic_DNA"/>
</dbReference>
<evidence type="ECO:0000256" key="1">
    <source>
        <dbReference type="ARBA" id="ARBA00022729"/>
    </source>
</evidence>
<keyword evidence="1 2" id="KW-0732">Signal</keyword>
<organism evidence="3 4">
    <name type="scientific">Azonexus hydrophilus</name>
    <dbReference type="NCBI Taxonomy" id="418702"/>
    <lineage>
        <taxon>Bacteria</taxon>
        <taxon>Pseudomonadati</taxon>
        <taxon>Pseudomonadota</taxon>
        <taxon>Betaproteobacteria</taxon>
        <taxon>Rhodocyclales</taxon>
        <taxon>Azonexaceae</taxon>
        <taxon>Azonexus</taxon>
    </lineage>
</organism>
<feature type="chain" id="PRO_5045388836" evidence="2">
    <location>
        <begin position="21"/>
        <end position="189"/>
    </location>
</feature>
<evidence type="ECO:0000256" key="2">
    <source>
        <dbReference type="SAM" id="SignalP"/>
    </source>
</evidence>